<dbReference type="SUPFAM" id="SSF109604">
    <property type="entry name" value="HD-domain/PDEase-like"/>
    <property type="match status" value="1"/>
</dbReference>
<dbReference type="PROSITE" id="PS51832">
    <property type="entry name" value="HD_GYP"/>
    <property type="match status" value="1"/>
</dbReference>
<dbReference type="InterPro" id="IPR037522">
    <property type="entry name" value="HD_GYP_dom"/>
</dbReference>
<feature type="domain" description="HD-GYP" evidence="1">
    <location>
        <begin position="107"/>
        <end position="296"/>
    </location>
</feature>
<evidence type="ECO:0000259" key="1">
    <source>
        <dbReference type="PROSITE" id="PS51832"/>
    </source>
</evidence>
<accession>A0A410QFB5</accession>
<dbReference type="Pfam" id="PF13487">
    <property type="entry name" value="HD_5"/>
    <property type="match status" value="1"/>
</dbReference>
<keyword evidence="3" id="KW-1185">Reference proteome</keyword>
<dbReference type="CDD" id="cd00077">
    <property type="entry name" value="HDc"/>
    <property type="match status" value="1"/>
</dbReference>
<name>A0A410QFB5_9FIRM</name>
<dbReference type="AlphaFoldDB" id="A0A410QFB5"/>
<dbReference type="InterPro" id="IPR003607">
    <property type="entry name" value="HD/PDEase_dom"/>
</dbReference>
<dbReference type="RefSeq" id="WP_128752974.1">
    <property type="nucleotide sequence ID" value="NZ_CP035282.1"/>
</dbReference>
<dbReference type="PANTHER" id="PTHR43155:SF2">
    <property type="entry name" value="CYCLIC DI-GMP PHOSPHODIESTERASE PA4108"/>
    <property type="match status" value="1"/>
</dbReference>
<organism evidence="2 3">
    <name type="scientific">Acidilutibacter cellobiosedens</name>
    <dbReference type="NCBI Taxonomy" id="2507161"/>
    <lineage>
        <taxon>Bacteria</taxon>
        <taxon>Bacillati</taxon>
        <taxon>Bacillota</taxon>
        <taxon>Tissierellia</taxon>
        <taxon>Tissierellales</taxon>
        <taxon>Acidilutibacteraceae</taxon>
        <taxon>Acidilutibacter</taxon>
    </lineage>
</organism>
<gene>
    <name evidence="2" type="ORF">EQM13_13560</name>
</gene>
<dbReference type="EMBL" id="CP035282">
    <property type="protein sequence ID" value="QAT62518.1"/>
    <property type="molecule type" value="Genomic_DNA"/>
</dbReference>
<dbReference type="KEGG" id="spoa:EQM13_13560"/>
<dbReference type="Gene3D" id="1.10.3210.10">
    <property type="entry name" value="Hypothetical protein af1432"/>
    <property type="match status" value="1"/>
</dbReference>
<dbReference type="PANTHER" id="PTHR43155">
    <property type="entry name" value="CYCLIC DI-GMP PHOSPHODIESTERASE PA4108-RELATED"/>
    <property type="match status" value="1"/>
</dbReference>
<evidence type="ECO:0000313" key="2">
    <source>
        <dbReference type="EMBL" id="QAT62518.1"/>
    </source>
</evidence>
<dbReference type="Proteomes" id="UP000287969">
    <property type="component" value="Chromosome"/>
</dbReference>
<reference evidence="3" key="1">
    <citation type="submission" date="2019-01" db="EMBL/GenBank/DDBJ databases">
        <title>Draft genomes of a novel of Sporanaerobacter strains.</title>
        <authorList>
            <person name="Ma S."/>
        </authorList>
    </citation>
    <scope>NUCLEOTIDE SEQUENCE [LARGE SCALE GENOMIC DNA]</scope>
    <source>
        <strain evidence="3">NJN-17</strain>
    </source>
</reference>
<dbReference type="SMART" id="SM00471">
    <property type="entry name" value="HDc"/>
    <property type="match status" value="1"/>
</dbReference>
<evidence type="ECO:0000313" key="3">
    <source>
        <dbReference type="Proteomes" id="UP000287969"/>
    </source>
</evidence>
<protein>
    <submittedName>
        <fullName evidence="2">HD-GYP domain-containing protein</fullName>
    </submittedName>
</protein>
<dbReference type="OrthoDB" id="9804747at2"/>
<sequence length="296" mass="34343">MVKNKRDIVTCEYGDILAENIVDNVGQLLIKESTIIDKNIKMKLMEMGVQYIYVYKNQESEKEEKIMKINDIYEKDRVIIKKTFERLSQGKMLETREANEISDGLFEKIVNEPFINNYLTDLYERDSYTYIHSLNVGYYCMVLGKYLKFSHYNMGEIIKAGVLHDIGKIKIPLKLLNKKEKLSKEEFEIIKLHPLLGYDIVKNADSISEDVKLAVLMHHEKENGSGYPNGLKGQDIPLYAKICAIADIYDALTTNRAYKKKITPTHAFKILRSMAGDHLNVELLLIFLENAYRCYF</sequence>
<proteinExistence type="predicted"/>